<keyword evidence="8" id="KW-1185">Reference proteome</keyword>
<evidence type="ECO:0000256" key="4">
    <source>
        <dbReference type="ARBA" id="ARBA00023139"/>
    </source>
</evidence>
<evidence type="ECO:0000256" key="6">
    <source>
        <dbReference type="SAM" id="MobiDB-lite"/>
    </source>
</evidence>
<evidence type="ECO:0000256" key="2">
    <source>
        <dbReference type="ARBA" id="ARBA00022729"/>
    </source>
</evidence>
<dbReference type="InterPro" id="IPR008691">
    <property type="entry name" value="LpqH"/>
</dbReference>
<keyword evidence="2" id="KW-0732">Signal</keyword>
<dbReference type="AlphaFoldDB" id="A0A544VYA1"/>
<evidence type="ECO:0000313" key="8">
    <source>
        <dbReference type="Proteomes" id="UP000315759"/>
    </source>
</evidence>
<sequence>MKQGLLIAVGGAAIVVAGLAGCSSGDKSTTGSSSSSSSSSSSESSSSSSSAASTSAEAAAGTKVTIDGQAKDVGGTVVCAPMGGNMNVAIGESMTGIAAVISESDPPTVTSVALGNVDGITLAVGGGQGDATATKDGKTYKITGNAFGIDMANPMQPAKKPFELEFTCP</sequence>
<evidence type="ECO:0000313" key="7">
    <source>
        <dbReference type="EMBL" id="TQR84966.1"/>
    </source>
</evidence>
<feature type="compositionally biased region" description="Low complexity" evidence="6">
    <location>
        <begin position="28"/>
        <end position="62"/>
    </location>
</feature>
<evidence type="ECO:0000256" key="1">
    <source>
        <dbReference type="ARBA" id="ARBA00022475"/>
    </source>
</evidence>
<keyword evidence="4" id="KW-0564">Palmitate</keyword>
<gene>
    <name evidence="7" type="ORF">D8S82_19375</name>
</gene>
<dbReference type="Pfam" id="PF05481">
    <property type="entry name" value="Myco_19_kDa"/>
    <property type="match status" value="1"/>
</dbReference>
<organism evidence="7 8">
    <name type="scientific">Mycolicibacterium hodleri</name>
    <dbReference type="NCBI Taxonomy" id="49897"/>
    <lineage>
        <taxon>Bacteria</taxon>
        <taxon>Bacillati</taxon>
        <taxon>Actinomycetota</taxon>
        <taxon>Actinomycetes</taxon>
        <taxon>Mycobacteriales</taxon>
        <taxon>Mycobacteriaceae</taxon>
        <taxon>Mycolicibacterium</taxon>
    </lineage>
</organism>
<keyword evidence="3" id="KW-0472">Membrane</keyword>
<dbReference type="GO" id="GO:0016020">
    <property type="term" value="C:membrane"/>
    <property type="evidence" value="ECO:0007669"/>
    <property type="project" value="InterPro"/>
</dbReference>
<feature type="region of interest" description="Disordered" evidence="6">
    <location>
        <begin position="23"/>
        <end position="65"/>
    </location>
</feature>
<dbReference type="PROSITE" id="PS51257">
    <property type="entry name" value="PROKAR_LIPOPROTEIN"/>
    <property type="match status" value="1"/>
</dbReference>
<keyword evidence="5" id="KW-0449">Lipoprotein</keyword>
<proteinExistence type="predicted"/>
<comment type="caution">
    <text evidence="7">The sequence shown here is derived from an EMBL/GenBank/DDBJ whole genome shotgun (WGS) entry which is preliminary data.</text>
</comment>
<protein>
    <recommendedName>
        <fullName evidence="9">Lipoprotein LpqH</fullName>
    </recommendedName>
</protein>
<dbReference type="Proteomes" id="UP000315759">
    <property type="component" value="Unassembled WGS sequence"/>
</dbReference>
<dbReference type="EMBL" id="VIFX01000025">
    <property type="protein sequence ID" value="TQR84966.1"/>
    <property type="molecule type" value="Genomic_DNA"/>
</dbReference>
<dbReference type="RefSeq" id="WP_142553663.1">
    <property type="nucleotide sequence ID" value="NZ_VIFX01000025.1"/>
</dbReference>
<accession>A0A544VYA1</accession>
<evidence type="ECO:0000256" key="3">
    <source>
        <dbReference type="ARBA" id="ARBA00023136"/>
    </source>
</evidence>
<evidence type="ECO:0008006" key="9">
    <source>
        <dbReference type="Google" id="ProtNLM"/>
    </source>
</evidence>
<name>A0A544VYA1_9MYCO</name>
<reference evidence="7 8" key="1">
    <citation type="submission" date="2018-10" db="EMBL/GenBank/DDBJ databases">
        <title>Draft genome of Mycobacterium hodleri strain B.</title>
        <authorList>
            <person name="Amande T.J."/>
            <person name="Mcgenity T.J."/>
        </authorList>
    </citation>
    <scope>NUCLEOTIDE SEQUENCE [LARGE SCALE GENOMIC DNA]</scope>
    <source>
        <strain evidence="7 8">B</strain>
    </source>
</reference>
<keyword evidence="1" id="KW-1003">Cell membrane</keyword>
<evidence type="ECO:0000256" key="5">
    <source>
        <dbReference type="ARBA" id="ARBA00023288"/>
    </source>
</evidence>